<protein>
    <submittedName>
        <fullName evidence="2">Transporter family-2 protein</fullName>
    </submittedName>
</protein>
<comment type="caution">
    <text evidence="2">The sequence shown here is derived from an EMBL/GenBank/DDBJ whole genome shotgun (WGS) entry which is preliminary data.</text>
</comment>
<keyword evidence="1" id="KW-1133">Transmembrane helix</keyword>
<feature type="transmembrane region" description="Helical" evidence="1">
    <location>
        <begin position="229"/>
        <end position="249"/>
    </location>
</feature>
<feature type="transmembrane region" description="Helical" evidence="1">
    <location>
        <begin position="256"/>
        <end position="276"/>
    </location>
</feature>
<sequence length="314" mass="32338">MRSRALFGLLAVLSGICLATQGRINGELGTRLQDGVFAGLISNGLGLIVLVTLVLVMPIGRRGVSRLTQALRERKLRWWQLLGGFAGAYLLFTQGVAITALGVAVFTVATVSGQLLSSLAVDRAGLGPAGPKPVTGRRVLGAGMAVGAVFLAVQGQLDQPEALWLFVLPALAGFGLAWQAAVNGQVRESAGNALAATLVNFSAGTTLLVVGAVVDVLIRGWPAALPGDWWLYTGGAFGMVVIGSSAVVVRVIGVLLLSLCVVAGQLLGAVLLDVFVPARTAQLTWTEVLGTVITLVAVFVAALPSRRGSAKITV</sequence>
<accession>A0ABS4TDV9</accession>
<reference evidence="2 3" key="1">
    <citation type="submission" date="2021-03" db="EMBL/GenBank/DDBJ databases">
        <title>Sequencing the genomes of 1000 actinobacteria strains.</title>
        <authorList>
            <person name="Klenk H.-P."/>
        </authorList>
    </citation>
    <scope>NUCLEOTIDE SEQUENCE [LARGE SCALE GENOMIC DNA]</scope>
    <source>
        <strain evidence="2 3">DSM 46670</strain>
    </source>
</reference>
<keyword evidence="1" id="KW-0812">Transmembrane</keyword>
<dbReference type="SUPFAM" id="SSF103473">
    <property type="entry name" value="MFS general substrate transporter"/>
    <property type="match status" value="1"/>
</dbReference>
<organism evidence="2 3">
    <name type="scientific">Kibdelosporangium banguiense</name>
    <dbReference type="NCBI Taxonomy" id="1365924"/>
    <lineage>
        <taxon>Bacteria</taxon>
        <taxon>Bacillati</taxon>
        <taxon>Actinomycetota</taxon>
        <taxon>Actinomycetes</taxon>
        <taxon>Pseudonocardiales</taxon>
        <taxon>Pseudonocardiaceae</taxon>
        <taxon>Kibdelosporangium</taxon>
    </lineage>
</organism>
<feature type="transmembrane region" description="Helical" evidence="1">
    <location>
        <begin position="163"/>
        <end position="181"/>
    </location>
</feature>
<dbReference type="Proteomes" id="UP001519332">
    <property type="component" value="Unassembled WGS sequence"/>
</dbReference>
<feature type="transmembrane region" description="Helical" evidence="1">
    <location>
        <begin position="98"/>
        <end position="119"/>
    </location>
</feature>
<evidence type="ECO:0000313" key="3">
    <source>
        <dbReference type="Proteomes" id="UP001519332"/>
    </source>
</evidence>
<dbReference type="InterPro" id="IPR036259">
    <property type="entry name" value="MFS_trans_sf"/>
</dbReference>
<keyword evidence="3" id="KW-1185">Reference proteome</keyword>
<feature type="transmembrane region" description="Helical" evidence="1">
    <location>
        <begin position="35"/>
        <end position="56"/>
    </location>
</feature>
<name>A0ABS4TDV9_9PSEU</name>
<feature type="transmembrane region" description="Helical" evidence="1">
    <location>
        <begin position="139"/>
        <end position="157"/>
    </location>
</feature>
<gene>
    <name evidence="2" type="ORF">JOF56_002993</name>
</gene>
<dbReference type="EMBL" id="JAGINW010000001">
    <property type="protein sequence ID" value="MBP2322608.1"/>
    <property type="molecule type" value="Genomic_DNA"/>
</dbReference>
<dbReference type="InterPro" id="IPR006750">
    <property type="entry name" value="YdcZ"/>
</dbReference>
<feature type="transmembrane region" description="Helical" evidence="1">
    <location>
        <begin position="76"/>
        <end position="92"/>
    </location>
</feature>
<keyword evidence="1" id="KW-0472">Membrane</keyword>
<feature type="transmembrane region" description="Helical" evidence="1">
    <location>
        <begin position="193"/>
        <end position="217"/>
    </location>
</feature>
<dbReference type="PANTHER" id="PTHR34821">
    <property type="entry name" value="INNER MEMBRANE PROTEIN YDCZ"/>
    <property type="match status" value="1"/>
</dbReference>
<proteinExistence type="predicted"/>
<dbReference type="PANTHER" id="PTHR34821:SF2">
    <property type="entry name" value="INNER MEMBRANE PROTEIN YDCZ"/>
    <property type="match status" value="1"/>
</dbReference>
<feature type="transmembrane region" description="Helical" evidence="1">
    <location>
        <begin position="282"/>
        <end position="303"/>
    </location>
</feature>
<evidence type="ECO:0000313" key="2">
    <source>
        <dbReference type="EMBL" id="MBP2322608.1"/>
    </source>
</evidence>
<dbReference type="RefSeq" id="WP_307855108.1">
    <property type="nucleotide sequence ID" value="NZ_JAGINW010000001.1"/>
</dbReference>
<dbReference type="Pfam" id="PF04657">
    <property type="entry name" value="DMT_YdcZ"/>
    <property type="match status" value="2"/>
</dbReference>
<evidence type="ECO:0000256" key="1">
    <source>
        <dbReference type="SAM" id="Phobius"/>
    </source>
</evidence>